<keyword evidence="1" id="KW-0489">Methyltransferase</keyword>
<organism evidence="1 2">
    <name type="scientific">Lipomyces orientalis</name>
    <dbReference type="NCBI Taxonomy" id="1233043"/>
    <lineage>
        <taxon>Eukaryota</taxon>
        <taxon>Fungi</taxon>
        <taxon>Dikarya</taxon>
        <taxon>Ascomycota</taxon>
        <taxon>Saccharomycotina</taxon>
        <taxon>Lipomycetes</taxon>
        <taxon>Lipomycetales</taxon>
        <taxon>Lipomycetaceae</taxon>
        <taxon>Lipomyces</taxon>
    </lineage>
</organism>
<sequence>MDAVNAYRQVQEHYGQVATTHLPQDYHHKVATAFGYKLDDLHSIPGSANLGVSCGNPLAIANVHKGETVIDLGCGGGIDVLLAAAKVGPEGKAVGVDMTKNMLDLARRNADKAGVSNASFVEASITSIPLPSGTADCIISNCVINLVPAADKPLVFHEMFRLLKPGGRIAISDILAKKELPGEVRDDFLLYVGCIAGASPVHDYEKFLYDAGFQGALILDTNNDLNLYKVMWEAERADKPGRPSPQLSCGSCCGAQVGRSQVRPKCRLQLDFNEWAGSFQVYAIKPKVVV</sequence>
<accession>A0ACC3TLE9</accession>
<keyword evidence="1" id="KW-0808">Transferase</keyword>
<reference evidence="2" key="1">
    <citation type="journal article" date="2024" name="Front. Bioeng. Biotechnol.">
        <title>Genome-scale model development and genomic sequencing of the oleaginous clade Lipomyces.</title>
        <authorList>
            <person name="Czajka J.J."/>
            <person name="Han Y."/>
            <person name="Kim J."/>
            <person name="Mondo S.J."/>
            <person name="Hofstad B.A."/>
            <person name="Robles A."/>
            <person name="Haridas S."/>
            <person name="Riley R."/>
            <person name="LaButti K."/>
            <person name="Pangilinan J."/>
            <person name="Andreopoulos W."/>
            <person name="Lipzen A."/>
            <person name="Yan J."/>
            <person name="Wang M."/>
            <person name="Ng V."/>
            <person name="Grigoriev I.V."/>
            <person name="Spatafora J.W."/>
            <person name="Magnuson J.K."/>
            <person name="Baker S.E."/>
            <person name="Pomraning K.R."/>
        </authorList>
    </citation>
    <scope>NUCLEOTIDE SEQUENCE [LARGE SCALE GENOMIC DNA]</scope>
    <source>
        <strain evidence="2">CBS 10300</strain>
    </source>
</reference>
<keyword evidence="2" id="KW-1185">Reference proteome</keyword>
<gene>
    <name evidence="1" type="ORF">V1517DRAFT_160078</name>
</gene>
<name>A0ACC3TLE9_9ASCO</name>
<protein>
    <submittedName>
        <fullName evidence="1">S-adenosyl-L-methionine-dependent methyltransferase</fullName>
    </submittedName>
</protein>
<dbReference type="EMBL" id="MU970090">
    <property type="protein sequence ID" value="KAK9321781.1"/>
    <property type="molecule type" value="Genomic_DNA"/>
</dbReference>
<comment type="caution">
    <text evidence="1">The sequence shown here is derived from an EMBL/GenBank/DDBJ whole genome shotgun (WGS) entry which is preliminary data.</text>
</comment>
<evidence type="ECO:0000313" key="2">
    <source>
        <dbReference type="Proteomes" id="UP001489719"/>
    </source>
</evidence>
<evidence type="ECO:0000313" key="1">
    <source>
        <dbReference type="EMBL" id="KAK9321781.1"/>
    </source>
</evidence>
<proteinExistence type="predicted"/>
<dbReference type="Proteomes" id="UP001489719">
    <property type="component" value="Unassembled WGS sequence"/>
</dbReference>